<organism evidence="1 2">
    <name type="scientific">Clonorchis sinensis</name>
    <name type="common">Chinese liver fluke</name>
    <dbReference type="NCBI Taxonomy" id="79923"/>
    <lineage>
        <taxon>Eukaryota</taxon>
        <taxon>Metazoa</taxon>
        <taxon>Spiralia</taxon>
        <taxon>Lophotrochozoa</taxon>
        <taxon>Platyhelminthes</taxon>
        <taxon>Trematoda</taxon>
        <taxon>Digenea</taxon>
        <taxon>Opisthorchiida</taxon>
        <taxon>Opisthorchiata</taxon>
        <taxon>Opisthorchiidae</taxon>
        <taxon>Clonorchis</taxon>
    </lineage>
</organism>
<evidence type="ECO:0000313" key="1">
    <source>
        <dbReference type="EMBL" id="KAG5441581.1"/>
    </source>
</evidence>
<dbReference type="Proteomes" id="UP000286415">
    <property type="component" value="Unassembled WGS sequence"/>
</dbReference>
<evidence type="ECO:0000313" key="2">
    <source>
        <dbReference type="Proteomes" id="UP000286415"/>
    </source>
</evidence>
<keyword evidence="2" id="KW-1185">Reference proteome</keyword>
<protein>
    <submittedName>
        <fullName evidence="1">Uncharacterized protein</fullName>
    </submittedName>
</protein>
<gene>
    <name evidence="1" type="ORF">CSKR_113167</name>
</gene>
<dbReference type="InParanoid" id="A0A419PX00"/>
<dbReference type="AlphaFoldDB" id="A0A419PX00"/>
<comment type="caution">
    <text evidence="1">The sequence shown here is derived from an EMBL/GenBank/DDBJ whole genome shotgun (WGS) entry which is preliminary data.</text>
</comment>
<reference evidence="1 2" key="2">
    <citation type="journal article" date="2021" name="Genomics">
        <title>High-quality reference genome for Clonorchis sinensis.</title>
        <authorList>
            <person name="Young N.D."/>
            <person name="Stroehlein A.J."/>
            <person name="Kinkar L."/>
            <person name="Wang T."/>
            <person name="Sohn W.M."/>
            <person name="Chang B.C.H."/>
            <person name="Kaur P."/>
            <person name="Weisz D."/>
            <person name="Dudchenko O."/>
            <person name="Aiden E.L."/>
            <person name="Korhonen P.K."/>
            <person name="Gasser R.B."/>
        </authorList>
    </citation>
    <scope>NUCLEOTIDE SEQUENCE [LARGE SCALE GENOMIC DNA]</scope>
    <source>
        <strain evidence="1">Cs-k2</strain>
    </source>
</reference>
<feature type="non-terminal residue" evidence="1">
    <location>
        <position position="1"/>
    </location>
</feature>
<dbReference type="EMBL" id="NIRI02000077">
    <property type="protein sequence ID" value="KAG5441581.1"/>
    <property type="molecule type" value="Genomic_DNA"/>
</dbReference>
<reference evidence="1 2" key="1">
    <citation type="journal article" date="2018" name="Biotechnol. Adv.">
        <title>Improved genomic resources and new bioinformatic workflow for the carcinogenic parasite Clonorchis sinensis: Biotechnological implications.</title>
        <authorList>
            <person name="Wang D."/>
            <person name="Korhonen P.K."/>
            <person name="Gasser R.B."/>
            <person name="Young N.D."/>
        </authorList>
    </citation>
    <scope>NUCLEOTIDE SEQUENCE [LARGE SCALE GENOMIC DNA]</scope>
    <source>
        <strain evidence="1">Cs-k2</strain>
    </source>
</reference>
<name>A0A419PX00_CLOSI</name>
<proteinExistence type="predicted"/>
<sequence>QLEHEAAWCSTFSCLKTSQTGDSQTGDSAGFQIIRLTEIRGLRLPDKPQEGRNRSWAVEEFSATLCAVLESSSHVCRVHVHDVPHIVNFRSSVRRAK</sequence>
<accession>A0A419PX00</accession>